<feature type="region of interest" description="Disordered" evidence="1">
    <location>
        <begin position="246"/>
        <end position="272"/>
    </location>
</feature>
<feature type="compositionally biased region" description="Polar residues" evidence="1">
    <location>
        <begin position="254"/>
        <end position="272"/>
    </location>
</feature>
<comment type="caution">
    <text evidence="2">The sequence shown here is derived from an EMBL/GenBank/DDBJ whole genome shotgun (WGS) entry which is preliminary data.</text>
</comment>
<dbReference type="EMBL" id="LAZR01004651">
    <property type="protein sequence ID" value="KKN06742.1"/>
    <property type="molecule type" value="Genomic_DNA"/>
</dbReference>
<protein>
    <submittedName>
        <fullName evidence="2">Uncharacterized protein</fullName>
    </submittedName>
</protein>
<proteinExistence type="predicted"/>
<feature type="region of interest" description="Disordered" evidence="1">
    <location>
        <begin position="49"/>
        <end position="72"/>
    </location>
</feature>
<evidence type="ECO:0000313" key="2">
    <source>
        <dbReference type="EMBL" id="KKN06742.1"/>
    </source>
</evidence>
<reference evidence="2" key="1">
    <citation type="journal article" date="2015" name="Nature">
        <title>Complex archaea that bridge the gap between prokaryotes and eukaryotes.</title>
        <authorList>
            <person name="Spang A."/>
            <person name="Saw J.H."/>
            <person name="Jorgensen S.L."/>
            <person name="Zaremba-Niedzwiedzka K."/>
            <person name="Martijn J."/>
            <person name="Lind A.E."/>
            <person name="van Eijk R."/>
            <person name="Schleper C."/>
            <person name="Guy L."/>
            <person name="Ettema T.J."/>
        </authorList>
    </citation>
    <scope>NUCLEOTIDE SEQUENCE</scope>
</reference>
<sequence length="272" mass="30507">MWPSSRVKNQLWRTPEDLVYTRLMETPETPEEKVVEEIAEEVVELPQAAEEVVELPPESKKKQKKGKFASDKPTISEIRHLKKPNTRKCTILLDSSLAHEIGELEAEIEAMGKLQNTQRSSLADTTSKDIEARIEDLDKLREEAESLTVVFTFRDIGRRNYDDLVTAHKPTDEEKQEYKEAGGEGVLAYSTLTFPPALVHATAIEPEIPIDEATEIFEEWAEGDIELLFTTALMVCKEPTSLPKSKAGIAKMRGSQQKLTTALNEDSPTPSS</sequence>
<organism evidence="2">
    <name type="scientific">marine sediment metagenome</name>
    <dbReference type="NCBI Taxonomy" id="412755"/>
    <lineage>
        <taxon>unclassified sequences</taxon>
        <taxon>metagenomes</taxon>
        <taxon>ecological metagenomes</taxon>
    </lineage>
</organism>
<name>A0A0F9N4K1_9ZZZZ</name>
<gene>
    <name evidence="2" type="ORF">LCGC14_1074260</name>
</gene>
<evidence type="ECO:0000256" key="1">
    <source>
        <dbReference type="SAM" id="MobiDB-lite"/>
    </source>
</evidence>
<dbReference type="AlphaFoldDB" id="A0A0F9N4K1"/>
<accession>A0A0F9N4K1</accession>